<evidence type="ECO:0000256" key="1">
    <source>
        <dbReference type="SAM" id="MobiDB-lite"/>
    </source>
</evidence>
<dbReference type="Proteomes" id="UP001293593">
    <property type="component" value="Unassembled WGS sequence"/>
</dbReference>
<protein>
    <submittedName>
        <fullName evidence="2">Uncharacterized protein</fullName>
    </submittedName>
</protein>
<dbReference type="AlphaFoldDB" id="A0AAE1MWB9"/>
<gene>
    <name evidence="2" type="ORF">QN277_016273</name>
</gene>
<evidence type="ECO:0000313" key="2">
    <source>
        <dbReference type="EMBL" id="KAK4278425.1"/>
    </source>
</evidence>
<reference evidence="2" key="1">
    <citation type="submission" date="2023-10" db="EMBL/GenBank/DDBJ databases">
        <title>Chromosome-level genome of the transformable northern wattle, Acacia crassicarpa.</title>
        <authorList>
            <person name="Massaro I."/>
            <person name="Sinha N.R."/>
            <person name="Poethig S."/>
            <person name="Leichty A.R."/>
        </authorList>
    </citation>
    <scope>NUCLEOTIDE SEQUENCE</scope>
    <source>
        <strain evidence="2">Acra3RX</strain>
        <tissue evidence="2">Leaf</tissue>
    </source>
</reference>
<sequence length="134" mass="15100">MVSSLDPSVKDFPINLDDVEDDDPPHKAQSESSKKTRRAANKAKDTSSEGVLIAEQIQGMVSAMKEGNQVFRDRYASQISGEDTFKLIQESGCDEDKIDDIYCFLMNDLSKLRAVIQCPPHRRKKVIMQMVFSD</sequence>
<proteinExistence type="predicted"/>
<feature type="region of interest" description="Disordered" evidence="1">
    <location>
        <begin position="1"/>
        <end position="48"/>
    </location>
</feature>
<evidence type="ECO:0000313" key="3">
    <source>
        <dbReference type="Proteomes" id="UP001293593"/>
    </source>
</evidence>
<name>A0AAE1MWB9_9FABA</name>
<feature type="compositionally biased region" description="Basic and acidic residues" evidence="1">
    <location>
        <begin position="24"/>
        <end position="34"/>
    </location>
</feature>
<dbReference type="EMBL" id="JAWXYG010000003">
    <property type="protein sequence ID" value="KAK4278425.1"/>
    <property type="molecule type" value="Genomic_DNA"/>
</dbReference>
<comment type="caution">
    <text evidence="2">The sequence shown here is derived from an EMBL/GenBank/DDBJ whole genome shotgun (WGS) entry which is preliminary data.</text>
</comment>
<accession>A0AAE1MWB9</accession>
<organism evidence="2 3">
    <name type="scientific">Acacia crassicarpa</name>
    <name type="common">northern wattle</name>
    <dbReference type="NCBI Taxonomy" id="499986"/>
    <lineage>
        <taxon>Eukaryota</taxon>
        <taxon>Viridiplantae</taxon>
        <taxon>Streptophyta</taxon>
        <taxon>Embryophyta</taxon>
        <taxon>Tracheophyta</taxon>
        <taxon>Spermatophyta</taxon>
        <taxon>Magnoliopsida</taxon>
        <taxon>eudicotyledons</taxon>
        <taxon>Gunneridae</taxon>
        <taxon>Pentapetalae</taxon>
        <taxon>rosids</taxon>
        <taxon>fabids</taxon>
        <taxon>Fabales</taxon>
        <taxon>Fabaceae</taxon>
        <taxon>Caesalpinioideae</taxon>
        <taxon>mimosoid clade</taxon>
        <taxon>Acacieae</taxon>
        <taxon>Acacia</taxon>
    </lineage>
</organism>
<keyword evidence="3" id="KW-1185">Reference proteome</keyword>